<evidence type="ECO:0000256" key="1">
    <source>
        <dbReference type="ARBA" id="ARBA00023122"/>
    </source>
</evidence>
<dbReference type="GO" id="GO:0016301">
    <property type="term" value="F:kinase activity"/>
    <property type="evidence" value="ECO:0007669"/>
    <property type="project" value="UniProtKB-KW"/>
</dbReference>
<feature type="domain" description="CBS" evidence="3">
    <location>
        <begin position="96"/>
        <end position="150"/>
    </location>
</feature>
<dbReference type="Proteomes" id="UP000030364">
    <property type="component" value="Unassembled WGS sequence"/>
</dbReference>
<keyword evidence="5" id="KW-1185">Reference proteome</keyword>
<evidence type="ECO:0000256" key="2">
    <source>
        <dbReference type="PROSITE-ProRule" id="PRU00703"/>
    </source>
</evidence>
<dbReference type="Gene3D" id="3.10.580.10">
    <property type="entry name" value="CBS-domain"/>
    <property type="match status" value="1"/>
</dbReference>
<comment type="caution">
    <text evidence="4">The sequence shown here is derived from an EMBL/GenBank/DDBJ whole genome shotgun (WGS) entry which is preliminary data.</text>
</comment>
<dbReference type="AlphaFoldDB" id="A0A0A2XCH5"/>
<dbReference type="EMBL" id="JPSL02000040">
    <property type="protein sequence ID" value="KGQ22879.1"/>
    <property type="molecule type" value="Genomic_DNA"/>
</dbReference>
<dbReference type="SUPFAM" id="SSF54631">
    <property type="entry name" value="CBS-domain pair"/>
    <property type="match status" value="1"/>
</dbReference>
<keyword evidence="4" id="KW-0808">Transferase</keyword>
<evidence type="ECO:0000313" key="5">
    <source>
        <dbReference type="Proteomes" id="UP000030364"/>
    </source>
</evidence>
<protein>
    <submittedName>
        <fullName evidence="4">Histidine kinase</fullName>
    </submittedName>
</protein>
<sequence>MKVGELMTKDPVTIPEEATLEEAARLLLQNRYGGLPAVDEKGRLKGVLQVEELLPRPENIPFSDVEAWQLFGEWVDEDALEEVYRRYQTTRVKEVMRKEVPRVHPEDPLGRALELLLTTDIRHLPVVDGEDRVVGILTRSDFLKLILKEV</sequence>
<organism evidence="4 5">
    <name type="scientific">Thermus filiformis</name>
    <dbReference type="NCBI Taxonomy" id="276"/>
    <lineage>
        <taxon>Bacteria</taxon>
        <taxon>Thermotogati</taxon>
        <taxon>Deinococcota</taxon>
        <taxon>Deinococci</taxon>
        <taxon>Thermales</taxon>
        <taxon>Thermaceae</taxon>
        <taxon>Thermus</taxon>
    </lineage>
</organism>
<dbReference type="InterPro" id="IPR051257">
    <property type="entry name" value="Diverse_CBS-Domain"/>
</dbReference>
<dbReference type="PROSITE" id="PS51371">
    <property type="entry name" value="CBS"/>
    <property type="match status" value="2"/>
</dbReference>
<keyword evidence="4" id="KW-0418">Kinase</keyword>
<name>A0A0A2XCH5_THEFI</name>
<dbReference type="PATRIC" id="fig|276.5.peg.287"/>
<gene>
    <name evidence="4" type="ORF">THFILI_11085</name>
</gene>
<evidence type="ECO:0000259" key="3">
    <source>
        <dbReference type="PROSITE" id="PS51371"/>
    </source>
</evidence>
<dbReference type="InterPro" id="IPR000644">
    <property type="entry name" value="CBS_dom"/>
</dbReference>
<dbReference type="InterPro" id="IPR046342">
    <property type="entry name" value="CBS_dom_sf"/>
</dbReference>
<evidence type="ECO:0000313" key="4">
    <source>
        <dbReference type="EMBL" id="KGQ22879.1"/>
    </source>
</evidence>
<dbReference type="PANTHER" id="PTHR43080:SF2">
    <property type="entry name" value="CBS DOMAIN-CONTAINING PROTEIN"/>
    <property type="match status" value="1"/>
</dbReference>
<dbReference type="OrthoDB" id="9790355at2"/>
<dbReference type="SMART" id="SM00116">
    <property type="entry name" value="CBS"/>
    <property type="match status" value="2"/>
</dbReference>
<reference evidence="4 5" key="1">
    <citation type="journal article" date="2015" name="Genome Announc.">
        <title>Draft Genome Sequence of the Thermophile Thermus filiformis ATCC 43280, Producer of Carotenoid-(Di)glucoside-Branched Fatty Acid (Di)esters and Source of Hyperthermostable Enzymes of Biotechnological Interest.</title>
        <authorList>
            <person name="Mandelli F."/>
            <person name="Oliveira Ramires B."/>
            <person name="Couger M.B."/>
            <person name="Paixao D.A."/>
            <person name="Camilo C.M."/>
            <person name="Polikarpov I."/>
            <person name="Prade R."/>
            <person name="Riano-Pachon D.M."/>
            <person name="Squina F.M."/>
        </authorList>
    </citation>
    <scope>NUCLEOTIDE SEQUENCE [LARGE SCALE GENOMIC DNA]</scope>
    <source>
        <strain evidence="4 5">ATCC 43280</strain>
    </source>
</reference>
<dbReference type="STRING" id="276.THFILI_11085"/>
<dbReference type="PANTHER" id="PTHR43080">
    <property type="entry name" value="CBS DOMAIN-CONTAINING PROTEIN CBSX3, MITOCHONDRIAL"/>
    <property type="match status" value="1"/>
</dbReference>
<dbReference type="Pfam" id="PF00571">
    <property type="entry name" value="CBS"/>
    <property type="match status" value="2"/>
</dbReference>
<dbReference type="CDD" id="cd04586">
    <property type="entry name" value="CBS_pair_BON_assoc"/>
    <property type="match status" value="1"/>
</dbReference>
<dbReference type="RefSeq" id="WP_038061010.1">
    <property type="nucleotide sequence ID" value="NZ_JPSL02000040.1"/>
</dbReference>
<keyword evidence="1 2" id="KW-0129">CBS domain</keyword>
<feature type="domain" description="CBS" evidence="3">
    <location>
        <begin position="7"/>
        <end position="65"/>
    </location>
</feature>
<proteinExistence type="predicted"/>
<accession>A0A0A2XCH5</accession>